<evidence type="ECO:0000313" key="4">
    <source>
        <dbReference type="EMBL" id="EGZ29407.1"/>
    </source>
</evidence>
<proteinExistence type="predicted"/>
<feature type="non-terminal residue" evidence="4">
    <location>
        <position position="1"/>
    </location>
</feature>
<reference evidence="4 5" key="1">
    <citation type="journal article" date="2006" name="Science">
        <title>Phytophthora genome sequences uncover evolutionary origins and mechanisms of pathogenesis.</title>
        <authorList>
            <person name="Tyler B.M."/>
            <person name="Tripathy S."/>
            <person name="Zhang X."/>
            <person name="Dehal P."/>
            <person name="Jiang R.H."/>
            <person name="Aerts A."/>
            <person name="Arredondo F.D."/>
            <person name="Baxter L."/>
            <person name="Bensasson D."/>
            <person name="Beynon J.L."/>
            <person name="Chapman J."/>
            <person name="Damasceno C.M."/>
            <person name="Dorrance A.E."/>
            <person name="Dou D."/>
            <person name="Dickerman A.W."/>
            <person name="Dubchak I.L."/>
            <person name="Garbelotto M."/>
            <person name="Gijzen M."/>
            <person name="Gordon S.G."/>
            <person name="Govers F."/>
            <person name="Grunwald N.J."/>
            <person name="Huang W."/>
            <person name="Ivors K.L."/>
            <person name="Jones R.W."/>
            <person name="Kamoun S."/>
            <person name="Krampis K."/>
            <person name="Lamour K.H."/>
            <person name="Lee M.K."/>
            <person name="McDonald W.H."/>
            <person name="Medina M."/>
            <person name="Meijer H.J."/>
            <person name="Nordberg E.K."/>
            <person name="Maclean D.J."/>
            <person name="Ospina-Giraldo M.D."/>
            <person name="Morris P.F."/>
            <person name="Phuntumart V."/>
            <person name="Putnam N.H."/>
            <person name="Rash S."/>
            <person name="Rose J.K."/>
            <person name="Sakihama Y."/>
            <person name="Salamov A.A."/>
            <person name="Savidor A."/>
            <person name="Scheuring C.F."/>
            <person name="Smith B.M."/>
            <person name="Sobral B.W."/>
            <person name="Terry A."/>
            <person name="Torto-Alalibo T.A."/>
            <person name="Win J."/>
            <person name="Xu Z."/>
            <person name="Zhang H."/>
            <person name="Grigoriev I.V."/>
            <person name="Rokhsar D.S."/>
            <person name="Boore J.L."/>
        </authorList>
    </citation>
    <scope>NUCLEOTIDE SEQUENCE [LARGE SCALE GENOMIC DNA]</scope>
    <source>
        <strain evidence="4 5">P6497</strain>
    </source>
</reference>
<keyword evidence="2 3" id="KW-0040">ANK repeat</keyword>
<dbReference type="SMART" id="SM00248">
    <property type="entry name" value="ANK"/>
    <property type="match status" value="3"/>
</dbReference>
<dbReference type="InterPro" id="IPR002110">
    <property type="entry name" value="Ankyrin_rpt"/>
</dbReference>
<evidence type="ECO:0000313" key="5">
    <source>
        <dbReference type="Proteomes" id="UP000002640"/>
    </source>
</evidence>
<dbReference type="AlphaFoldDB" id="G4YJ73"/>
<dbReference type="PANTHER" id="PTHR24198:SF165">
    <property type="entry name" value="ANKYRIN REPEAT-CONTAINING PROTEIN-RELATED"/>
    <property type="match status" value="1"/>
</dbReference>
<dbReference type="PROSITE" id="PS50297">
    <property type="entry name" value="ANK_REP_REGION"/>
    <property type="match status" value="2"/>
</dbReference>
<name>G4YJ73_PHYSP</name>
<organism evidence="4 5">
    <name type="scientific">Phytophthora sojae (strain P6497)</name>
    <name type="common">Soybean stem and root rot agent</name>
    <name type="synonym">Phytophthora megasperma f. sp. glycines</name>
    <dbReference type="NCBI Taxonomy" id="1094619"/>
    <lineage>
        <taxon>Eukaryota</taxon>
        <taxon>Sar</taxon>
        <taxon>Stramenopiles</taxon>
        <taxon>Oomycota</taxon>
        <taxon>Peronosporomycetes</taxon>
        <taxon>Peronosporales</taxon>
        <taxon>Peronosporaceae</taxon>
        <taxon>Phytophthora</taxon>
    </lineage>
</organism>
<dbReference type="Pfam" id="PF13637">
    <property type="entry name" value="Ank_4"/>
    <property type="match status" value="1"/>
</dbReference>
<gene>
    <name evidence="4" type="ORF">PHYSODRAFT_434323</name>
</gene>
<dbReference type="InterPro" id="IPR036770">
    <property type="entry name" value="Ankyrin_rpt-contain_sf"/>
</dbReference>
<evidence type="ECO:0000256" key="3">
    <source>
        <dbReference type="PROSITE-ProRule" id="PRU00023"/>
    </source>
</evidence>
<sequence>TALMMACVAKNVTAVQLLLELGASMSAVNASGLNALMCAARVGADPRPGAPTVDEMMERSAAIVKILLAHGADVNAVEKAGGNTALHLAVLSENLAAVEALLSNAPDLNITLRNEANNTAL</sequence>
<dbReference type="Pfam" id="PF12796">
    <property type="entry name" value="Ank_2"/>
    <property type="match status" value="1"/>
</dbReference>
<dbReference type="RefSeq" id="XP_009516682.1">
    <property type="nucleotide sequence ID" value="XM_009518387.1"/>
</dbReference>
<dbReference type="Gene3D" id="1.25.40.20">
    <property type="entry name" value="Ankyrin repeat-containing domain"/>
    <property type="match status" value="2"/>
</dbReference>
<dbReference type="PANTHER" id="PTHR24198">
    <property type="entry name" value="ANKYRIN REPEAT AND PROTEIN KINASE DOMAIN-CONTAINING PROTEIN"/>
    <property type="match status" value="1"/>
</dbReference>
<evidence type="ECO:0000256" key="2">
    <source>
        <dbReference type="ARBA" id="ARBA00023043"/>
    </source>
</evidence>
<feature type="repeat" description="ANK" evidence="3">
    <location>
        <begin position="1"/>
        <end position="30"/>
    </location>
</feature>
<dbReference type="PROSITE" id="PS50088">
    <property type="entry name" value="ANK_REPEAT"/>
    <property type="match status" value="2"/>
</dbReference>
<dbReference type="GeneID" id="20652421"/>
<dbReference type="Proteomes" id="UP000002640">
    <property type="component" value="Unassembled WGS sequence"/>
</dbReference>
<dbReference type="EMBL" id="JH159151">
    <property type="protein sequence ID" value="EGZ29407.1"/>
    <property type="molecule type" value="Genomic_DNA"/>
</dbReference>
<keyword evidence="5" id="KW-1185">Reference proteome</keyword>
<keyword evidence="1" id="KW-0677">Repeat</keyword>
<dbReference type="KEGG" id="psoj:PHYSODRAFT_434323"/>
<dbReference type="SUPFAM" id="SSF48403">
    <property type="entry name" value="Ankyrin repeat"/>
    <property type="match status" value="1"/>
</dbReference>
<dbReference type="InParanoid" id="G4YJ73"/>
<dbReference type="GO" id="GO:0005737">
    <property type="term" value="C:cytoplasm"/>
    <property type="evidence" value="ECO:0007669"/>
    <property type="project" value="TreeGrafter"/>
</dbReference>
<dbReference type="SMR" id="G4YJ73"/>
<accession>G4YJ73</accession>
<feature type="repeat" description="ANK" evidence="3">
    <location>
        <begin position="81"/>
        <end position="113"/>
    </location>
</feature>
<feature type="non-terminal residue" evidence="4">
    <location>
        <position position="121"/>
    </location>
</feature>
<protein>
    <submittedName>
        <fullName evidence="4">Uncharacterized protein</fullName>
    </submittedName>
</protein>
<evidence type="ECO:0000256" key="1">
    <source>
        <dbReference type="ARBA" id="ARBA00022737"/>
    </source>
</evidence>